<dbReference type="GO" id="GO:0009103">
    <property type="term" value="P:lipopolysaccharide biosynthetic process"/>
    <property type="evidence" value="ECO:0007669"/>
    <property type="project" value="UniProtKB-KW"/>
</dbReference>
<protein>
    <recommendedName>
        <fullName evidence="10">Chain length determinant protein</fullName>
    </recommendedName>
    <alternativeName>
        <fullName evidence="11">Polysaccharide antigen chain regulator</fullName>
    </alternativeName>
</protein>
<keyword evidence="3" id="KW-1003">Cell membrane</keyword>
<organism evidence="14 15">
    <name type="scientific">Kluyvera ascorbata</name>
    <dbReference type="NCBI Taxonomy" id="51288"/>
    <lineage>
        <taxon>Bacteria</taxon>
        <taxon>Pseudomonadati</taxon>
        <taxon>Pseudomonadota</taxon>
        <taxon>Gammaproteobacteria</taxon>
        <taxon>Enterobacterales</taxon>
        <taxon>Enterobacteriaceae</taxon>
        <taxon>Kluyvera</taxon>
    </lineage>
</organism>
<dbReference type="RefSeq" id="WP_123652588.1">
    <property type="nucleotide sequence ID" value="NZ_RHFN01000034.1"/>
</dbReference>
<evidence type="ECO:0000256" key="8">
    <source>
        <dbReference type="ARBA" id="ARBA00023136"/>
    </source>
</evidence>
<proteinExistence type="inferred from homology"/>
<dbReference type="EMBL" id="RHFN01000034">
    <property type="protein sequence ID" value="ROU10127.1"/>
    <property type="molecule type" value="Genomic_DNA"/>
</dbReference>
<gene>
    <name evidence="14" type="primary">wzzB</name>
    <name evidence="14" type="ORF">EB837_22735</name>
</gene>
<evidence type="ECO:0000256" key="11">
    <source>
        <dbReference type="ARBA" id="ARBA00042235"/>
    </source>
</evidence>
<comment type="similarity">
    <text evidence="9">Belongs to the WzzB/Cld/Rol family.</text>
</comment>
<feature type="domain" description="Polysaccharide chain length determinant N-terminal" evidence="13">
    <location>
        <begin position="18"/>
        <end position="76"/>
    </location>
</feature>
<keyword evidence="6" id="KW-0448">Lipopolysaccharide biosynthesis</keyword>
<keyword evidence="7 12" id="KW-1133">Transmembrane helix</keyword>
<reference evidence="14 15" key="1">
    <citation type="submission" date="2018-10" db="EMBL/GenBank/DDBJ databases">
        <title>Horizontal transference of carbapenem resistance between Klebsiella pneumoniae and Kluyvera ascorbata during abdominal infection: a case report.</title>
        <authorList>
            <person name="Raro O.H.F."/>
            <person name="Lima-Morales D."/>
            <person name="Barth A.L."/>
            <person name="Paim T.G.S."/>
            <person name="Mott M.P."/>
            <person name="Riche C.V.W."/>
            <person name="Teixeira U.F."/>
            <person name="Waechter F."/>
            <person name="Dias C.A.G."/>
        </authorList>
    </citation>
    <scope>NUCLEOTIDE SEQUENCE [LARGE SCALE GENOMIC DNA]</scope>
    <source>
        <strain evidence="14 15">OT2</strain>
    </source>
</reference>
<dbReference type="AlphaFoldDB" id="A0A3N2RRR8"/>
<evidence type="ECO:0000256" key="5">
    <source>
        <dbReference type="ARBA" id="ARBA00022692"/>
    </source>
</evidence>
<dbReference type="Pfam" id="PF02706">
    <property type="entry name" value="Wzz"/>
    <property type="match status" value="1"/>
</dbReference>
<comment type="subcellular location">
    <subcellularLocation>
        <location evidence="1">Cell inner membrane</location>
        <topology evidence="1">Multi-pass membrane protein</topology>
    </subcellularLocation>
</comment>
<dbReference type="Gene3D" id="3.30.1890.10">
    <property type="entry name" value="FepE-like"/>
    <property type="match status" value="1"/>
</dbReference>
<keyword evidence="8 12" id="KW-0472">Membrane</keyword>
<dbReference type="GO" id="GO:0005886">
    <property type="term" value="C:plasma membrane"/>
    <property type="evidence" value="ECO:0007669"/>
    <property type="project" value="UniProtKB-SubCell"/>
</dbReference>
<dbReference type="GO" id="GO:0004713">
    <property type="term" value="F:protein tyrosine kinase activity"/>
    <property type="evidence" value="ECO:0007669"/>
    <property type="project" value="TreeGrafter"/>
</dbReference>
<evidence type="ECO:0000256" key="12">
    <source>
        <dbReference type="SAM" id="Phobius"/>
    </source>
</evidence>
<evidence type="ECO:0000256" key="3">
    <source>
        <dbReference type="ARBA" id="ARBA00022475"/>
    </source>
</evidence>
<name>A0A3N2RRR8_9ENTR</name>
<comment type="caution">
    <text evidence="14">The sequence shown here is derived from an EMBL/GenBank/DDBJ whole genome shotgun (WGS) entry which is preliminary data.</text>
</comment>
<evidence type="ECO:0000256" key="9">
    <source>
        <dbReference type="ARBA" id="ARBA00038118"/>
    </source>
</evidence>
<feature type="transmembrane region" description="Helical" evidence="12">
    <location>
        <begin position="296"/>
        <end position="317"/>
    </location>
</feature>
<evidence type="ECO:0000256" key="1">
    <source>
        <dbReference type="ARBA" id="ARBA00004429"/>
    </source>
</evidence>
<evidence type="ECO:0000256" key="6">
    <source>
        <dbReference type="ARBA" id="ARBA00022985"/>
    </source>
</evidence>
<evidence type="ECO:0000259" key="13">
    <source>
        <dbReference type="Pfam" id="PF02706"/>
    </source>
</evidence>
<dbReference type="InterPro" id="IPR050445">
    <property type="entry name" value="Bact_polysacc_biosynth/exp"/>
</dbReference>
<comment type="pathway">
    <text evidence="2">Bacterial outer membrane biogenesis; lipopolysaccharide biosynthesis.</text>
</comment>
<keyword evidence="5 12" id="KW-0812">Transmembrane</keyword>
<evidence type="ECO:0000313" key="14">
    <source>
        <dbReference type="EMBL" id="ROU10127.1"/>
    </source>
</evidence>
<evidence type="ECO:0000313" key="15">
    <source>
        <dbReference type="Proteomes" id="UP000268051"/>
    </source>
</evidence>
<dbReference type="InterPro" id="IPR003856">
    <property type="entry name" value="LPS_length_determ_N"/>
</dbReference>
<dbReference type="OrthoDB" id="6535795at2"/>
<evidence type="ECO:0000256" key="4">
    <source>
        <dbReference type="ARBA" id="ARBA00022519"/>
    </source>
</evidence>
<dbReference type="PANTHER" id="PTHR32309:SF29">
    <property type="entry name" value="CHAIN LENGTH DETERMINANT PROTEIN"/>
    <property type="match status" value="1"/>
</dbReference>
<evidence type="ECO:0000256" key="10">
    <source>
        <dbReference type="ARBA" id="ARBA00039982"/>
    </source>
</evidence>
<evidence type="ECO:0000256" key="2">
    <source>
        <dbReference type="ARBA" id="ARBA00004756"/>
    </source>
</evidence>
<keyword evidence="4" id="KW-0997">Cell inner membrane</keyword>
<feature type="transmembrane region" description="Helical" evidence="12">
    <location>
        <begin position="34"/>
        <end position="52"/>
    </location>
</feature>
<dbReference type="SUPFAM" id="SSF160355">
    <property type="entry name" value="Bacterial polysaccharide co-polymerase-like"/>
    <property type="match status" value="1"/>
</dbReference>
<evidence type="ECO:0000256" key="7">
    <source>
        <dbReference type="ARBA" id="ARBA00022989"/>
    </source>
</evidence>
<dbReference type="PANTHER" id="PTHR32309">
    <property type="entry name" value="TYROSINE-PROTEIN KINASE"/>
    <property type="match status" value="1"/>
</dbReference>
<dbReference type="NCBIfam" id="NF012015">
    <property type="entry name" value="PRK15471.1"/>
    <property type="match status" value="1"/>
</dbReference>
<accession>A0A3N2RRR8</accession>
<dbReference type="Proteomes" id="UP000268051">
    <property type="component" value="Unassembled WGS sequence"/>
</dbReference>
<sequence>MTQVSNGGASEQRPEPGQIDLIDLAMELWRGKRIIIANVVIVLMLAVVYLFVAKEKWTSTAILTEPDTAQIAAYYNALKVLTPDSTVINFVDVQQRVGARYNAALSALSTKLENLEEPEELTIAQVVKGRDVPIQVSYVSTSPKEAQQKLTEYLEQVDRKVAAGLSTALKGSIDQQTVLLEASLKNQLSIAEEQRAEQLSQIKEALKYAEEANITKPQTQQAQYVTQNTMFLLGSDALKAMIQNESTRPLDFSEKYYSTKNDLLDLQHLNVQPEMIHTMRYIMNPDIPIRRDSPKYLIVLALAVILGGIIGAGIVLGRKTIAEYHSRN</sequence>